<dbReference type="RefSeq" id="WP_156360965.1">
    <property type="nucleotide sequence ID" value="NZ_JBHMAL010000005.1"/>
</dbReference>
<proteinExistence type="predicted"/>
<comment type="caution">
    <text evidence="2">The sequence shown here is derived from an EMBL/GenBank/DDBJ whole genome shotgun (WGS) entry which is preliminary data.</text>
</comment>
<dbReference type="EMBL" id="JAFHKU010000133">
    <property type="protein sequence ID" value="MBN3559976.1"/>
    <property type="molecule type" value="Genomic_DNA"/>
</dbReference>
<dbReference type="InterPro" id="IPR010359">
    <property type="entry name" value="IrrE_HExxH"/>
</dbReference>
<evidence type="ECO:0000313" key="2">
    <source>
        <dbReference type="EMBL" id="MBN3559976.1"/>
    </source>
</evidence>
<name>A0AA41DCU1_9SPHN</name>
<dbReference type="Proteomes" id="UP000704529">
    <property type="component" value="Unassembled WGS sequence"/>
</dbReference>
<protein>
    <submittedName>
        <fullName evidence="2">ImmA/IrrE family metallo-endopeptidase</fullName>
    </submittedName>
</protein>
<accession>A0AA41DCU1</accession>
<reference evidence="2" key="1">
    <citation type="submission" date="2021-01" db="EMBL/GenBank/DDBJ databases">
        <title>Genome Sequencing of Type Strains.</title>
        <authorList>
            <person name="Lemaire J.F."/>
            <person name="Inderbitzin P."/>
            <person name="Collins S.B."/>
            <person name="Wespe N."/>
            <person name="Knight-Connoni V."/>
        </authorList>
    </citation>
    <scope>NUCLEOTIDE SEQUENCE</scope>
    <source>
        <strain evidence="2">DSM 14562</strain>
    </source>
</reference>
<gene>
    <name evidence="2" type="ORF">JYA60_17265</name>
</gene>
<sequence>MSTFRRARYGRIERMVDELLDADGIGDAPPVPVEAMIHRRGISLQKGDLEDVSGLLVRNGSSSIIGVNGSHPAVRQRFTIAHEFGHFLLHEGIVEHVDHGYRVNYRNDASSLARDVEEIEANFFAASLLMPKRMLDACGGVDAIDDDQQVKQLATRFNVSAHAMSLRLANVYRRFAPY</sequence>
<evidence type="ECO:0000313" key="3">
    <source>
        <dbReference type="Proteomes" id="UP000704529"/>
    </source>
</evidence>
<dbReference type="AlphaFoldDB" id="A0AA41DCU1"/>
<dbReference type="PANTHER" id="PTHR43236:SF2">
    <property type="entry name" value="BLL0069 PROTEIN"/>
    <property type="match status" value="1"/>
</dbReference>
<organism evidence="2 3">
    <name type="scientific">Sphingomonas yabuuchiae</name>
    <dbReference type="NCBI Taxonomy" id="172044"/>
    <lineage>
        <taxon>Bacteria</taxon>
        <taxon>Pseudomonadati</taxon>
        <taxon>Pseudomonadota</taxon>
        <taxon>Alphaproteobacteria</taxon>
        <taxon>Sphingomonadales</taxon>
        <taxon>Sphingomonadaceae</taxon>
        <taxon>Sphingomonas</taxon>
    </lineage>
</organism>
<evidence type="ECO:0000259" key="1">
    <source>
        <dbReference type="Pfam" id="PF06114"/>
    </source>
</evidence>
<dbReference type="Gene3D" id="1.10.10.2910">
    <property type="match status" value="1"/>
</dbReference>
<feature type="domain" description="IrrE N-terminal-like" evidence="1">
    <location>
        <begin position="40"/>
        <end position="168"/>
    </location>
</feature>
<dbReference type="Pfam" id="PF06114">
    <property type="entry name" value="Peptidase_M78"/>
    <property type="match status" value="1"/>
</dbReference>
<dbReference type="InterPro" id="IPR052345">
    <property type="entry name" value="Rad_response_metalloprotease"/>
</dbReference>
<dbReference type="PANTHER" id="PTHR43236">
    <property type="entry name" value="ANTITOXIN HIGA1"/>
    <property type="match status" value="1"/>
</dbReference>